<protein>
    <submittedName>
        <fullName evidence="1">Uncharacterized protein</fullName>
    </submittedName>
</protein>
<accession>A0A090IZ34</accession>
<dbReference type="Proteomes" id="UP000040576">
    <property type="component" value="Unassembled WGS sequence"/>
</dbReference>
<dbReference type="EMBL" id="CCRF01000096">
    <property type="protein sequence ID" value="CEE02997.1"/>
    <property type="molecule type" value="Genomic_DNA"/>
</dbReference>
<evidence type="ECO:0000313" key="2">
    <source>
        <dbReference type="Proteomes" id="UP000040576"/>
    </source>
</evidence>
<dbReference type="RefSeq" id="WP_034773057.1">
    <property type="nucleotide sequence ID" value="NZ_CCRF01000096.1"/>
</dbReference>
<proteinExistence type="predicted"/>
<name>A0A090IZ34_9BACI</name>
<evidence type="ECO:0000313" key="1">
    <source>
        <dbReference type="EMBL" id="CEE02997.1"/>
    </source>
</evidence>
<gene>
    <name evidence="1" type="ORF">BT1A1_3214</name>
</gene>
<dbReference type="AlphaFoldDB" id="A0A090IZ34"/>
<reference evidence="1 2" key="1">
    <citation type="submission" date="2014-07" db="EMBL/GenBank/DDBJ databases">
        <authorList>
            <person name="Wibberg Daniel"/>
        </authorList>
    </citation>
    <scope>NUCLEOTIDE SEQUENCE [LARGE SCALE GENOMIC DNA]</scope>
</reference>
<sequence length="131" mass="15104">MSFLNPKIDENEFLYRAIKKSIPNQWDIEKNRPSSALFKDSKGVSVDRDGNRNKREIVTSFLERFGLTELKAIVNIRAGHCYEKDCSILYRPLDDNPFHAEIHNGNGKVELTKGQARFLAKNCTIVEQYDL</sequence>
<keyword evidence="2" id="KW-1185">Reference proteome</keyword>
<organism evidence="1 2">
    <name type="scientific">Caldibacillus thermoamylovorans</name>
    <dbReference type="NCBI Taxonomy" id="35841"/>
    <lineage>
        <taxon>Bacteria</taxon>
        <taxon>Bacillati</taxon>
        <taxon>Bacillota</taxon>
        <taxon>Bacilli</taxon>
        <taxon>Bacillales</taxon>
        <taxon>Bacillaceae</taxon>
        <taxon>Caldibacillus</taxon>
    </lineage>
</organism>